<dbReference type="InterPro" id="IPR014001">
    <property type="entry name" value="Helicase_ATP-bd"/>
</dbReference>
<proteinExistence type="predicted"/>
<dbReference type="InterPro" id="IPR000953">
    <property type="entry name" value="Chromo/chromo_shadow_dom"/>
</dbReference>
<dbReference type="InterPro" id="IPR038718">
    <property type="entry name" value="SNF2-like_sf"/>
</dbReference>
<evidence type="ECO:0000256" key="7">
    <source>
        <dbReference type="SAM" id="MobiDB-lite"/>
    </source>
</evidence>
<dbReference type="AlphaFoldDB" id="A0A7J6P5B2"/>
<organism evidence="11 12">
    <name type="scientific">Perkinsus olseni</name>
    <name type="common">Perkinsus atlanticus</name>
    <dbReference type="NCBI Taxonomy" id="32597"/>
    <lineage>
        <taxon>Eukaryota</taxon>
        <taxon>Sar</taxon>
        <taxon>Alveolata</taxon>
        <taxon>Perkinsozoa</taxon>
        <taxon>Perkinsea</taxon>
        <taxon>Perkinsida</taxon>
        <taxon>Perkinsidae</taxon>
        <taxon>Perkinsus</taxon>
    </lineage>
</organism>
<feature type="domain" description="Helicase C-terminal" evidence="10">
    <location>
        <begin position="348"/>
        <end position="518"/>
    </location>
</feature>
<dbReference type="PROSITE" id="PS50013">
    <property type="entry name" value="CHROMO_2"/>
    <property type="match status" value="1"/>
</dbReference>
<dbReference type="EMBL" id="JABANP010000081">
    <property type="protein sequence ID" value="KAF4691309.1"/>
    <property type="molecule type" value="Genomic_DNA"/>
</dbReference>
<dbReference type="InterPro" id="IPR049730">
    <property type="entry name" value="SNF2/RAD54-like_C"/>
</dbReference>
<feature type="domain" description="Helicase ATP-binding" evidence="9">
    <location>
        <begin position="228"/>
        <end position="409"/>
    </location>
</feature>
<evidence type="ECO:0000259" key="10">
    <source>
        <dbReference type="PROSITE" id="PS51194"/>
    </source>
</evidence>
<sequence length="588" mass="66097">MYKGGELYSVVLEIRKFEERHPREIDKNVDFVAAPPSATSAAAAVDGEGDQLMQPSADSPRRKRSGSAGELELHACTSRYHLGDLVCLLQGSTNDASSGPQAALLDELVDRGLIKEEWLQMERLITFREDEGKRQWMVKWKGLQMTHATWEEEASISTELIDAWYELNDRSRKAKLQCKSERPAKASEQWLKDFIDVQKDKDGSKKYVYRPTEDTLFDFQIEGVQWLLYNWSQRRGSILADEMGLGKTVQSSVLLSAIMKYSGGGGPCLVVAPLSTLGHWKRELQKWAPSLVTVLLHGNAEDRQMMMDSDLSWVDTQTGASVFREEPKFDVLLTSYETLLAMSQYMGSFHWRLLIMDEGHRLKGVDSLAKQKICDRKVMKVDHHVLLTGTCQSGSMAAPRVLIVKRPSIGSIHRVMMIPHFDHSPFVFLLSTRAGGVGINLTAASVVVIYDSDWNPQNDTQAPEPGQTKTVKVYRLITRDSYEQHMFDTASRKLGLEQALMSGVTKNSTLHLSKEELNNLIKNGAYAAFSKNEEGDQEKSDQFVSATIDDILSSDRARTVTYLSRDTDFWRKLVGDDSLAQLMDEGGL</sequence>
<feature type="domain" description="Chromo" evidence="8">
    <location>
        <begin position="119"/>
        <end position="177"/>
    </location>
</feature>
<keyword evidence="5" id="KW-0067">ATP-binding</keyword>
<dbReference type="InterPro" id="IPR027417">
    <property type="entry name" value="P-loop_NTPase"/>
</dbReference>
<dbReference type="SUPFAM" id="SSF54160">
    <property type="entry name" value="Chromo domain-like"/>
    <property type="match status" value="1"/>
</dbReference>
<dbReference type="GO" id="GO:0005634">
    <property type="term" value="C:nucleus"/>
    <property type="evidence" value="ECO:0007669"/>
    <property type="project" value="UniProtKB-SubCell"/>
</dbReference>
<dbReference type="GO" id="GO:0042393">
    <property type="term" value="F:histone binding"/>
    <property type="evidence" value="ECO:0007669"/>
    <property type="project" value="TreeGrafter"/>
</dbReference>
<dbReference type="SMART" id="SM00298">
    <property type="entry name" value="CHROMO"/>
    <property type="match status" value="1"/>
</dbReference>
<name>A0A7J6P5B2_PEROL</name>
<keyword evidence="3" id="KW-0547">Nucleotide-binding</keyword>
<dbReference type="Gene3D" id="2.40.50.40">
    <property type="match status" value="1"/>
</dbReference>
<dbReference type="GO" id="GO:0003682">
    <property type="term" value="F:chromatin binding"/>
    <property type="evidence" value="ECO:0007669"/>
    <property type="project" value="TreeGrafter"/>
</dbReference>
<keyword evidence="6" id="KW-0539">Nucleus</keyword>
<dbReference type="GO" id="GO:0005524">
    <property type="term" value="F:ATP binding"/>
    <property type="evidence" value="ECO:0007669"/>
    <property type="project" value="UniProtKB-KW"/>
</dbReference>
<dbReference type="PROSITE" id="PS51192">
    <property type="entry name" value="HELICASE_ATP_BIND_1"/>
    <property type="match status" value="1"/>
</dbReference>
<dbReference type="Gene3D" id="3.40.50.300">
    <property type="entry name" value="P-loop containing nucleotide triphosphate hydrolases"/>
    <property type="match status" value="1"/>
</dbReference>
<accession>A0A7J6P5B2</accession>
<dbReference type="InterPro" id="IPR000330">
    <property type="entry name" value="SNF2_N"/>
</dbReference>
<evidence type="ECO:0000256" key="2">
    <source>
        <dbReference type="ARBA" id="ARBA00022737"/>
    </source>
</evidence>
<evidence type="ECO:0000259" key="8">
    <source>
        <dbReference type="PROSITE" id="PS50013"/>
    </source>
</evidence>
<dbReference type="GO" id="GO:0016887">
    <property type="term" value="F:ATP hydrolysis activity"/>
    <property type="evidence" value="ECO:0007669"/>
    <property type="project" value="TreeGrafter"/>
</dbReference>
<evidence type="ECO:0000256" key="6">
    <source>
        <dbReference type="ARBA" id="ARBA00023242"/>
    </source>
</evidence>
<dbReference type="Pfam" id="PF00385">
    <property type="entry name" value="Chromo"/>
    <property type="match status" value="1"/>
</dbReference>
<dbReference type="GO" id="GO:0000785">
    <property type="term" value="C:chromatin"/>
    <property type="evidence" value="ECO:0007669"/>
    <property type="project" value="TreeGrafter"/>
</dbReference>
<evidence type="ECO:0000313" key="11">
    <source>
        <dbReference type="EMBL" id="KAF4691309.1"/>
    </source>
</evidence>
<evidence type="ECO:0000313" key="12">
    <source>
        <dbReference type="Proteomes" id="UP000541610"/>
    </source>
</evidence>
<dbReference type="GO" id="GO:0140658">
    <property type="term" value="F:ATP-dependent chromatin remodeler activity"/>
    <property type="evidence" value="ECO:0007669"/>
    <property type="project" value="TreeGrafter"/>
</dbReference>
<dbReference type="InterPro" id="IPR016197">
    <property type="entry name" value="Chromo-like_dom_sf"/>
</dbReference>
<dbReference type="PANTHER" id="PTHR45623">
    <property type="entry name" value="CHROMODOMAIN-HELICASE-DNA-BINDING PROTEIN 3-RELATED-RELATED"/>
    <property type="match status" value="1"/>
</dbReference>
<dbReference type="InterPro" id="IPR023780">
    <property type="entry name" value="Chromo_domain"/>
</dbReference>
<dbReference type="PANTHER" id="PTHR45623:SF11">
    <property type="entry name" value="KISMET, ISOFORM C"/>
    <property type="match status" value="1"/>
</dbReference>
<dbReference type="PROSITE" id="PS51194">
    <property type="entry name" value="HELICASE_CTER"/>
    <property type="match status" value="1"/>
</dbReference>
<evidence type="ECO:0000256" key="5">
    <source>
        <dbReference type="ARBA" id="ARBA00022840"/>
    </source>
</evidence>
<dbReference type="Pfam" id="PF00176">
    <property type="entry name" value="SNF2-rel_dom"/>
    <property type="match status" value="1"/>
</dbReference>
<evidence type="ECO:0000256" key="1">
    <source>
        <dbReference type="ARBA" id="ARBA00004123"/>
    </source>
</evidence>
<evidence type="ECO:0000259" key="9">
    <source>
        <dbReference type="PROSITE" id="PS51192"/>
    </source>
</evidence>
<dbReference type="SUPFAM" id="SSF52540">
    <property type="entry name" value="P-loop containing nucleoside triphosphate hydrolases"/>
    <property type="match status" value="2"/>
</dbReference>
<gene>
    <name evidence="11" type="primary">CHD7_4</name>
    <name evidence="11" type="ORF">FOZ60_015847</name>
</gene>
<dbReference type="CDD" id="cd18793">
    <property type="entry name" value="SF2_C_SNF"/>
    <property type="match status" value="1"/>
</dbReference>
<dbReference type="Pfam" id="PF00271">
    <property type="entry name" value="Helicase_C"/>
    <property type="match status" value="1"/>
</dbReference>
<evidence type="ECO:0000256" key="3">
    <source>
        <dbReference type="ARBA" id="ARBA00022741"/>
    </source>
</evidence>
<dbReference type="OrthoDB" id="448448at2759"/>
<evidence type="ECO:0000256" key="4">
    <source>
        <dbReference type="ARBA" id="ARBA00022801"/>
    </source>
</evidence>
<dbReference type="InterPro" id="IPR001650">
    <property type="entry name" value="Helicase_C-like"/>
</dbReference>
<dbReference type="SMART" id="SM00487">
    <property type="entry name" value="DEXDc"/>
    <property type="match status" value="1"/>
</dbReference>
<feature type="region of interest" description="Disordered" evidence="7">
    <location>
        <begin position="42"/>
        <end position="68"/>
    </location>
</feature>
<dbReference type="Proteomes" id="UP000541610">
    <property type="component" value="Unassembled WGS sequence"/>
</dbReference>
<dbReference type="CDD" id="cd17919">
    <property type="entry name" value="DEXHc_Snf"/>
    <property type="match status" value="1"/>
</dbReference>
<keyword evidence="2" id="KW-0677">Repeat</keyword>
<comment type="subcellular location">
    <subcellularLocation>
        <location evidence="1">Nucleus</location>
    </subcellularLocation>
</comment>
<keyword evidence="4" id="KW-0378">Hydrolase</keyword>
<comment type="caution">
    <text evidence="11">The sequence shown here is derived from an EMBL/GenBank/DDBJ whole genome shotgun (WGS) entry which is preliminary data.</text>
</comment>
<dbReference type="GO" id="GO:0003677">
    <property type="term" value="F:DNA binding"/>
    <property type="evidence" value="ECO:0007669"/>
    <property type="project" value="TreeGrafter"/>
</dbReference>
<reference evidence="11 12" key="1">
    <citation type="submission" date="2020-04" db="EMBL/GenBank/DDBJ databases">
        <title>Perkinsus olseni comparative genomics.</title>
        <authorList>
            <person name="Bogema D.R."/>
        </authorList>
    </citation>
    <scope>NUCLEOTIDE SEQUENCE [LARGE SCALE GENOMIC DNA]</scope>
    <source>
        <strain evidence="11">00978-12</strain>
    </source>
</reference>
<dbReference type="Gene3D" id="3.40.50.10810">
    <property type="entry name" value="Tandem AAA-ATPase domain"/>
    <property type="match status" value="1"/>
</dbReference>
<protein>
    <submittedName>
        <fullName evidence="11">Choline dehydrogenase 7</fullName>
    </submittedName>
</protein>